<keyword evidence="2" id="KW-1133">Transmembrane helix</keyword>
<keyword evidence="2" id="KW-0812">Transmembrane</keyword>
<proteinExistence type="predicted"/>
<sequence length="478" mass="51098">MTDGTDQPPPDEPPRPPAGPPADRAVSPAGRAVSLAVQADPAVSPASQADPGGLPRGRWWRWFGLGLVAVLLLCGAPVAVLAAVGKLPGRSADAAPGPARSPRPGDPDEVVGAWLAERIRERLDRQAEALLRGDEAGFLAVSDPARPGAAQLRREFRSLRALRVVLWRPELRTGPTRVPDRPGEWRQPVTFQHCYAAPGCPPGGVTMVTRWAENGAQPRLVGIEPSVSADEGPRPWEVDDLVVAAGRRVVVATTADLRGRLSGLLAEADRAAAVADRYAVTGAPPDRYRIFLAGPPQWKRWYGGDLPEWTAGYAASVGGGGHEVVLNAKGLTDGAADELLRHEMTHAASLVGRDNVDKANWWLVEGIAEHAAAAGRPPRRYPGLPDVRRLLGSGWDGRLADLEPARDAAGWRVSGSYGIGYLAFRHLVDRYGESTARAFFTAVVRDGRSAEEAARKVFGEDWSALHDDCVAYLRSVTG</sequence>
<feature type="compositionally biased region" description="Low complexity" evidence="1">
    <location>
        <begin position="89"/>
        <end position="102"/>
    </location>
</feature>
<dbReference type="EMBL" id="JBHSBN010000001">
    <property type="protein sequence ID" value="MFC4104595.1"/>
    <property type="molecule type" value="Genomic_DNA"/>
</dbReference>
<organism evidence="3 4">
    <name type="scientific">Micromonospora zhanjiangensis</name>
    <dbReference type="NCBI Taxonomy" id="1522057"/>
    <lineage>
        <taxon>Bacteria</taxon>
        <taxon>Bacillati</taxon>
        <taxon>Actinomycetota</taxon>
        <taxon>Actinomycetes</taxon>
        <taxon>Micromonosporales</taxon>
        <taxon>Micromonosporaceae</taxon>
        <taxon>Micromonospora</taxon>
    </lineage>
</organism>
<gene>
    <name evidence="3" type="ORF">ACFOX0_01385</name>
</gene>
<name>A0ABV8KEV8_9ACTN</name>
<evidence type="ECO:0000313" key="3">
    <source>
        <dbReference type="EMBL" id="MFC4104595.1"/>
    </source>
</evidence>
<feature type="transmembrane region" description="Helical" evidence="2">
    <location>
        <begin position="59"/>
        <end position="84"/>
    </location>
</feature>
<keyword evidence="2" id="KW-0472">Membrane</keyword>
<evidence type="ECO:0000313" key="4">
    <source>
        <dbReference type="Proteomes" id="UP001595868"/>
    </source>
</evidence>
<evidence type="ECO:0008006" key="5">
    <source>
        <dbReference type="Google" id="ProtNLM"/>
    </source>
</evidence>
<evidence type="ECO:0000256" key="2">
    <source>
        <dbReference type="SAM" id="Phobius"/>
    </source>
</evidence>
<reference evidence="4" key="1">
    <citation type="journal article" date="2019" name="Int. J. Syst. Evol. Microbiol.">
        <title>The Global Catalogue of Microorganisms (GCM) 10K type strain sequencing project: providing services to taxonomists for standard genome sequencing and annotation.</title>
        <authorList>
            <consortium name="The Broad Institute Genomics Platform"/>
            <consortium name="The Broad Institute Genome Sequencing Center for Infectious Disease"/>
            <person name="Wu L."/>
            <person name="Ma J."/>
        </authorList>
    </citation>
    <scope>NUCLEOTIDE SEQUENCE [LARGE SCALE GENOMIC DNA]</scope>
    <source>
        <strain evidence="4">2902at01</strain>
    </source>
</reference>
<feature type="region of interest" description="Disordered" evidence="1">
    <location>
        <begin position="1"/>
        <end position="31"/>
    </location>
</feature>
<dbReference type="RefSeq" id="WP_377541527.1">
    <property type="nucleotide sequence ID" value="NZ_JBHSBN010000001.1"/>
</dbReference>
<protein>
    <recommendedName>
        <fullName evidence="5">Peptidase MA superfamily</fullName>
    </recommendedName>
</protein>
<feature type="compositionally biased region" description="Pro residues" evidence="1">
    <location>
        <begin position="7"/>
        <end position="20"/>
    </location>
</feature>
<evidence type="ECO:0000256" key="1">
    <source>
        <dbReference type="SAM" id="MobiDB-lite"/>
    </source>
</evidence>
<accession>A0ABV8KEV8</accession>
<keyword evidence="4" id="KW-1185">Reference proteome</keyword>
<comment type="caution">
    <text evidence="3">The sequence shown here is derived from an EMBL/GenBank/DDBJ whole genome shotgun (WGS) entry which is preliminary data.</text>
</comment>
<dbReference type="Proteomes" id="UP001595868">
    <property type="component" value="Unassembled WGS sequence"/>
</dbReference>
<feature type="region of interest" description="Disordered" evidence="1">
    <location>
        <begin position="89"/>
        <end position="108"/>
    </location>
</feature>